<dbReference type="AlphaFoldDB" id="A0A7X4LNE4"/>
<reference evidence="5 6" key="1">
    <citation type="submission" date="2019-10" db="EMBL/GenBank/DDBJ databases">
        <title>Vibrio sp. nov. isolated from a shrimp pond.</title>
        <authorList>
            <person name="Gomez-Gil B."/>
            <person name="Enciso-Ibarra J."/>
            <person name="Enciso-Ibarra K."/>
            <person name="Bolan-Mejia C."/>
        </authorList>
    </citation>
    <scope>NUCLEOTIDE SEQUENCE [LARGE SCALE GENOMIC DNA]</scope>
    <source>
        <strain evidence="5 6">CAIM 722</strain>
    </source>
</reference>
<comment type="caution">
    <text evidence="5">The sequence shown here is derived from an EMBL/GenBank/DDBJ whole genome shotgun (WGS) entry which is preliminary data.</text>
</comment>
<accession>A0A7X4LNE4</accession>
<dbReference type="PANTHER" id="PTHR30146:SF67">
    <property type="entry name" value="HTH-TYPE TRANSCRIPTIONAL REGULATOR ASCG"/>
    <property type="match status" value="1"/>
</dbReference>
<keyword evidence="2" id="KW-0238">DNA-binding</keyword>
<evidence type="ECO:0000256" key="3">
    <source>
        <dbReference type="ARBA" id="ARBA00023163"/>
    </source>
</evidence>
<gene>
    <name evidence="5" type="ORF">F9817_17625</name>
</gene>
<evidence type="ECO:0000313" key="5">
    <source>
        <dbReference type="EMBL" id="MZI95000.1"/>
    </source>
</evidence>
<dbReference type="RefSeq" id="WP_161157480.1">
    <property type="nucleotide sequence ID" value="NZ_WEKT01000042.1"/>
</dbReference>
<dbReference type="GO" id="GO:0003700">
    <property type="term" value="F:DNA-binding transcription factor activity"/>
    <property type="evidence" value="ECO:0007669"/>
    <property type="project" value="TreeGrafter"/>
</dbReference>
<name>A0A7X4LNE4_9VIBR</name>
<proteinExistence type="predicted"/>
<dbReference type="SUPFAM" id="SSF53822">
    <property type="entry name" value="Periplasmic binding protein-like I"/>
    <property type="match status" value="1"/>
</dbReference>
<evidence type="ECO:0000313" key="6">
    <source>
        <dbReference type="Proteomes" id="UP000462621"/>
    </source>
</evidence>
<feature type="domain" description="HTH lacI-type" evidence="4">
    <location>
        <begin position="2"/>
        <end position="56"/>
    </location>
</feature>
<dbReference type="InterPro" id="IPR010982">
    <property type="entry name" value="Lambda_DNA-bd_dom_sf"/>
</dbReference>
<dbReference type="Gene3D" id="3.40.50.2300">
    <property type="match status" value="2"/>
</dbReference>
<dbReference type="InterPro" id="IPR046335">
    <property type="entry name" value="LacI/GalR-like_sensor"/>
</dbReference>
<protein>
    <submittedName>
        <fullName evidence="5">Substrate-binding domain-containing protein</fullName>
    </submittedName>
</protein>
<dbReference type="Gene3D" id="1.10.260.40">
    <property type="entry name" value="lambda repressor-like DNA-binding domains"/>
    <property type="match status" value="1"/>
</dbReference>
<dbReference type="PANTHER" id="PTHR30146">
    <property type="entry name" value="LACI-RELATED TRANSCRIPTIONAL REPRESSOR"/>
    <property type="match status" value="1"/>
</dbReference>
<dbReference type="Pfam" id="PF13377">
    <property type="entry name" value="Peripla_BP_3"/>
    <property type="match status" value="1"/>
</dbReference>
<dbReference type="GO" id="GO:0000976">
    <property type="term" value="F:transcription cis-regulatory region binding"/>
    <property type="evidence" value="ECO:0007669"/>
    <property type="project" value="TreeGrafter"/>
</dbReference>
<dbReference type="EMBL" id="WEKT01000042">
    <property type="protein sequence ID" value="MZI95000.1"/>
    <property type="molecule type" value="Genomic_DNA"/>
</dbReference>
<sequence>MATINDVCKTTGLSKATVSRVINGSGQVKAATRERVVAAMKQLNYHPSSVAQALATNISNSIGLILPQFQSNYFGSILYHAEQSAQTANKKLLVVNSKNSAQGETEAVETLIFQRCDAILLYSRHLNEEALVKLQQQANVPLIVLNRQLNSATVSSFGFEQVQLATIAVDHLIQLGHRNIACITSPLDSETGRLRYQAYQDALTKHDITVNKHLVTQGENTLETGYRATQQLLQNLGHQTAHSCPFSALFACNDDMAIGAIRALHDAGLKVPHDVSVIGIDNEPAAAYALPSLSSVSLPIHSLTIDAMNLAIKQIPTMNNTVATHKNYQGSLVSRESCTKFHSVNTSFATRM</sequence>
<keyword evidence="6" id="KW-1185">Reference proteome</keyword>
<dbReference type="InterPro" id="IPR000843">
    <property type="entry name" value="HTH_LacI"/>
</dbReference>
<organism evidence="5 6">
    <name type="scientific">Vibrio eleionomae</name>
    <dbReference type="NCBI Taxonomy" id="2653505"/>
    <lineage>
        <taxon>Bacteria</taxon>
        <taxon>Pseudomonadati</taxon>
        <taxon>Pseudomonadota</taxon>
        <taxon>Gammaproteobacteria</taxon>
        <taxon>Vibrionales</taxon>
        <taxon>Vibrionaceae</taxon>
        <taxon>Vibrio</taxon>
    </lineage>
</organism>
<dbReference type="InterPro" id="IPR028082">
    <property type="entry name" value="Peripla_BP_I"/>
</dbReference>
<dbReference type="Proteomes" id="UP000462621">
    <property type="component" value="Unassembled WGS sequence"/>
</dbReference>
<evidence type="ECO:0000259" key="4">
    <source>
        <dbReference type="PROSITE" id="PS50932"/>
    </source>
</evidence>
<dbReference type="Pfam" id="PF00356">
    <property type="entry name" value="LacI"/>
    <property type="match status" value="1"/>
</dbReference>
<dbReference type="SMART" id="SM00354">
    <property type="entry name" value="HTH_LACI"/>
    <property type="match status" value="1"/>
</dbReference>
<keyword evidence="1" id="KW-0805">Transcription regulation</keyword>
<dbReference type="CDD" id="cd01392">
    <property type="entry name" value="HTH_LacI"/>
    <property type="match status" value="1"/>
</dbReference>
<evidence type="ECO:0000256" key="2">
    <source>
        <dbReference type="ARBA" id="ARBA00023125"/>
    </source>
</evidence>
<dbReference type="PROSITE" id="PS50932">
    <property type="entry name" value="HTH_LACI_2"/>
    <property type="match status" value="1"/>
</dbReference>
<keyword evidence="3" id="KW-0804">Transcription</keyword>
<dbReference type="CDD" id="cd06270">
    <property type="entry name" value="PBP1_GalS-like"/>
    <property type="match status" value="1"/>
</dbReference>
<dbReference type="SUPFAM" id="SSF47413">
    <property type="entry name" value="lambda repressor-like DNA-binding domains"/>
    <property type="match status" value="1"/>
</dbReference>
<evidence type="ECO:0000256" key="1">
    <source>
        <dbReference type="ARBA" id="ARBA00023015"/>
    </source>
</evidence>